<name>A0A835ZEA6_9STRA</name>
<keyword evidence="2" id="KW-1185">Reference proteome</keyword>
<feature type="non-terminal residue" evidence="1">
    <location>
        <position position="147"/>
    </location>
</feature>
<dbReference type="AlphaFoldDB" id="A0A835ZEA6"/>
<evidence type="ECO:0000313" key="1">
    <source>
        <dbReference type="EMBL" id="KAG5188794.1"/>
    </source>
</evidence>
<reference evidence="1" key="1">
    <citation type="submission" date="2021-02" db="EMBL/GenBank/DDBJ databases">
        <title>First Annotated Genome of the Yellow-green Alga Tribonema minus.</title>
        <authorList>
            <person name="Mahan K.M."/>
        </authorList>
    </citation>
    <scope>NUCLEOTIDE SEQUENCE</scope>
    <source>
        <strain evidence="1">UTEX B ZZ1240</strain>
    </source>
</reference>
<dbReference type="SUPFAM" id="SSF54001">
    <property type="entry name" value="Cysteine proteinases"/>
    <property type="match status" value="1"/>
</dbReference>
<dbReference type="Proteomes" id="UP000664859">
    <property type="component" value="Unassembled WGS sequence"/>
</dbReference>
<gene>
    <name evidence="1" type="ORF">JKP88DRAFT_138967</name>
</gene>
<dbReference type="InterPro" id="IPR038765">
    <property type="entry name" value="Papain-like_cys_pep_sf"/>
</dbReference>
<dbReference type="EMBL" id="JAFCMP010000064">
    <property type="protein sequence ID" value="KAG5188794.1"/>
    <property type="molecule type" value="Genomic_DNA"/>
</dbReference>
<comment type="caution">
    <text evidence="1">The sequence shown here is derived from an EMBL/GenBank/DDBJ whole genome shotgun (WGS) entry which is preliminary data.</text>
</comment>
<evidence type="ECO:0000313" key="2">
    <source>
        <dbReference type="Proteomes" id="UP000664859"/>
    </source>
</evidence>
<organism evidence="1 2">
    <name type="scientific">Tribonema minus</name>
    <dbReference type="NCBI Taxonomy" id="303371"/>
    <lineage>
        <taxon>Eukaryota</taxon>
        <taxon>Sar</taxon>
        <taxon>Stramenopiles</taxon>
        <taxon>Ochrophyta</taxon>
        <taxon>PX clade</taxon>
        <taxon>Xanthophyceae</taxon>
        <taxon>Tribonematales</taxon>
        <taxon>Tribonemataceae</taxon>
        <taxon>Tribonema</taxon>
    </lineage>
</organism>
<accession>A0A835ZEA6</accession>
<feature type="non-terminal residue" evidence="1">
    <location>
        <position position="1"/>
    </location>
</feature>
<proteinExistence type="predicted"/>
<sequence>LDTGDIVLFSRPCQRMGVLGCILCLGTKTVHATPWDHIGVVVKDKDGTNRIWEAAFSGVKHYDLHARLQRSSAYMIAVRRLYTERNDAMRESARQYVAEIEQRPYKASYAQLVRVAVSQYPAKRRRRDLHRSMRRLEEDATFVESEL</sequence>
<protein>
    <submittedName>
        <fullName evidence="1">Uncharacterized protein</fullName>
    </submittedName>
</protein>
<dbReference type="OrthoDB" id="270584at2759"/>
<dbReference type="Gene3D" id="3.90.1720.10">
    <property type="entry name" value="endopeptidase domain like (from Nostoc punctiforme)"/>
    <property type="match status" value="1"/>
</dbReference>